<accession>A0ABV0KSD5</accession>
<protein>
    <submittedName>
        <fullName evidence="1">Uncharacterized protein</fullName>
    </submittedName>
</protein>
<evidence type="ECO:0000313" key="2">
    <source>
        <dbReference type="Proteomes" id="UP001476950"/>
    </source>
</evidence>
<sequence length="198" mass="21465">MLTELCREGLKAEAAQLQAVFSEVQSPKPARYLIDADSECCPQSDSTDVQTQTCTLTQRAIKEGQKRGHERIEIIVASLNDYPDNLKCLQPLVAAAEAGVRKEQVSSEIEGKAPFQTEVYESPDATLDLLNLKGNSDNRLILISNGKGVGTQQMVHHAESLGVKVIGYNLETKKYIGAPSLAVPTPTKSAKVAKDSVR</sequence>
<keyword evidence="2" id="KW-1185">Reference proteome</keyword>
<reference evidence="1 2" key="1">
    <citation type="submission" date="2022-04" db="EMBL/GenBank/DDBJ databases">
        <title>Positive selection, recombination, and allopatry shape intraspecific diversity of widespread and dominant cyanobacteria.</title>
        <authorList>
            <person name="Wei J."/>
            <person name="Shu W."/>
            <person name="Hu C."/>
        </authorList>
    </citation>
    <scope>NUCLEOTIDE SEQUENCE [LARGE SCALE GENOMIC DNA]</scope>
    <source>
        <strain evidence="1 2">AS-A4</strain>
    </source>
</reference>
<dbReference type="RefSeq" id="WP_190452642.1">
    <property type="nucleotide sequence ID" value="NZ_JAMPLM010000054.1"/>
</dbReference>
<dbReference type="EMBL" id="JAMPLM010000054">
    <property type="protein sequence ID" value="MEP1062125.1"/>
    <property type="molecule type" value="Genomic_DNA"/>
</dbReference>
<proteinExistence type="predicted"/>
<name>A0ABV0KSD5_9CYAN</name>
<dbReference type="Proteomes" id="UP001476950">
    <property type="component" value="Unassembled WGS sequence"/>
</dbReference>
<comment type="caution">
    <text evidence="1">The sequence shown here is derived from an EMBL/GenBank/DDBJ whole genome shotgun (WGS) entry which is preliminary data.</text>
</comment>
<organism evidence="1 2">
    <name type="scientific">Stenomitos frigidus AS-A4</name>
    <dbReference type="NCBI Taxonomy" id="2933935"/>
    <lineage>
        <taxon>Bacteria</taxon>
        <taxon>Bacillati</taxon>
        <taxon>Cyanobacteriota</taxon>
        <taxon>Cyanophyceae</taxon>
        <taxon>Leptolyngbyales</taxon>
        <taxon>Leptolyngbyaceae</taxon>
        <taxon>Stenomitos</taxon>
    </lineage>
</organism>
<gene>
    <name evidence="1" type="ORF">NDI38_27495</name>
</gene>
<evidence type="ECO:0000313" key="1">
    <source>
        <dbReference type="EMBL" id="MEP1062125.1"/>
    </source>
</evidence>